<evidence type="ECO:0000259" key="3">
    <source>
        <dbReference type="Pfam" id="PF02384"/>
    </source>
</evidence>
<dbReference type="Gene3D" id="3.40.50.150">
    <property type="entry name" value="Vaccinia Virus protein VP39"/>
    <property type="match status" value="1"/>
</dbReference>
<dbReference type="InterPro" id="IPR029063">
    <property type="entry name" value="SAM-dependent_MTases_sf"/>
</dbReference>
<dbReference type="Pfam" id="PF02384">
    <property type="entry name" value="N6_Mtase"/>
    <property type="match status" value="1"/>
</dbReference>
<comment type="caution">
    <text evidence="4">The sequence shown here is derived from an EMBL/GenBank/DDBJ whole genome shotgun (WGS) entry which is preliminary data.</text>
</comment>
<evidence type="ECO:0000313" key="4">
    <source>
        <dbReference type="EMBL" id="MBU2690246.1"/>
    </source>
</evidence>
<keyword evidence="2" id="KW-0808">Transferase</keyword>
<dbReference type="PANTHER" id="PTHR33841">
    <property type="entry name" value="DNA METHYLTRANSFERASE YEEA-RELATED"/>
    <property type="match status" value="1"/>
</dbReference>
<evidence type="ECO:0000256" key="2">
    <source>
        <dbReference type="ARBA" id="ARBA00022679"/>
    </source>
</evidence>
<organism evidence="4 5">
    <name type="scientific">Eiseniibacteriota bacterium</name>
    <dbReference type="NCBI Taxonomy" id="2212470"/>
    <lineage>
        <taxon>Bacteria</taxon>
        <taxon>Candidatus Eiseniibacteriota</taxon>
    </lineage>
</organism>
<sequence length="939" mass="103535">MNTQLAILISRYGITADGETIQVHGKYRPDVLFELRGLRVVIEGKFADHPRAEDVVLNDARGRVKSGIAHMAAATVYPLALRTTSTTKIIEQLECSSLKYRIVSESHETEQWFEGTPADLMDALRRAQEGLTQDDIVEQTARSLTLQLEGIAKLWMGQKGACDRLSTLLGIMAPRNENDEKAEARRETAAKVSALVLANAFIFQEQLAPTDSRISTLATLDQQKDIVDAVRIEWQWIWKNINYVPIFQLGESILLELPTSINTLTAVRALVSEARSICSQQAALRHDLMGRIYHWLLHNAKFLGTYYTSVSSATLLLKLAFAAKWSNDFGDPRQLADFKVADLACGTGTLLMAAAQAISDTYIRTRSEDGRGLTPVDLRSLHSALMENVLHGYDVLPSAVHLTASTLAMLAPEVAFRAMNLYVMPFGIDHGIVQLGSLDFLTKGEIKTQMALDYSHTEVIRTGAAFSHATTAKMPGGLNLCVMNPPFVRSVGGNLLFGSLPDERGQMQKELKARVKEIGANVTAGLGSVFVALADRWLVKGGRLAFVLPAALTSGEAWGPTRKLIADRYHLETVISSHDAGRQNFSENTELSEVLFIARRLMHKEAAGPTTYINLWRNPRSIHEALDLATRIKNIQDPVCIEGIGVTVIRSPSGKIGEIVTTPPAQGEGKWTGVFFAQTELLRACWALESGKLRVPGSELTTSIKVCRLDALGGLGYDRRDIHDAFEVSTDDVSPHPAFWGHQAERVSCIAETSNAYLIPRTKPAKGRKLKDGKAVWAKAGNILLVERLRSNTHRVLGIGFSKSVLGNTWWAFRGNGLSRSQDKALLLWLNSSLALLLFFGRRVITQGAWMQMKKPAWLSMTVLDVQDLSERQIRSLAEAYDRLSKQELGALAKLDSDPIRQAIDNALSDALKLPDLAHIRLLLAREPGLNAKDIKRPK</sequence>
<dbReference type="SUPFAM" id="SSF53335">
    <property type="entry name" value="S-adenosyl-L-methionine-dependent methyltransferases"/>
    <property type="match status" value="1"/>
</dbReference>
<dbReference type="InterPro" id="IPR050953">
    <property type="entry name" value="N4_N6_ade-DNA_methylase"/>
</dbReference>
<evidence type="ECO:0000313" key="5">
    <source>
        <dbReference type="Proteomes" id="UP000777784"/>
    </source>
</evidence>
<proteinExistence type="predicted"/>
<keyword evidence="1 4" id="KW-0489">Methyltransferase</keyword>
<dbReference type="GO" id="GO:0003677">
    <property type="term" value="F:DNA binding"/>
    <property type="evidence" value="ECO:0007669"/>
    <property type="project" value="InterPro"/>
</dbReference>
<feature type="domain" description="DNA methylase adenine-specific" evidence="3">
    <location>
        <begin position="286"/>
        <end position="373"/>
    </location>
</feature>
<reference evidence="4" key="1">
    <citation type="submission" date="2021-05" db="EMBL/GenBank/DDBJ databases">
        <title>Energy efficiency and biological interactions define the core microbiome of deep oligotrophic groundwater.</title>
        <authorList>
            <person name="Mehrshad M."/>
            <person name="Lopez-Fernandez M."/>
            <person name="Bell E."/>
            <person name="Bernier-Latmani R."/>
            <person name="Bertilsson S."/>
            <person name="Dopson M."/>
        </authorList>
    </citation>
    <scope>NUCLEOTIDE SEQUENCE</scope>
    <source>
        <strain evidence="4">Modern_marine.mb.64</strain>
    </source>
</reference>
<name>A0A948RTG3_UNCEI</name>
<gene>
    <name evidence="4" type="ORF">KJ970_04900</name>
</gene>
<evidence type="ECO:0000256" key="1">
    <source>
        <dbReference type="ARBA" id="ARBA00022603"/>
    </source>
</evidence>
<dbReference type="PRINTS" id="PR00507">
    <property type="entry name" value="N12N6MTFRASE"/>
</dbReference>
<protein>
    <submittedName>
        <fullName evidence="4">SAM-dependent methyltransferase</fullName>
    </submittedName>
</protein>
<dbReference type="EMBL" id="JAHJDP010000027">
    <property type="protein sequence ID" value="MBU2690246.1"/>
    <property type="molecule type" value="Genomic_DNA"/>
</dbReference>
<dbReference type="GO" id="GO:0032259">
    <property type="term" value="P:methylation"/>
    <property type="evidence" value="ECO:0007669"/>
    <property type="project" value="UniProtKB-KW"/>
</dbReference>
<dbReference type="Proteomes" id="UP000777784">
    <property type="component" value="Unassembled WGS sequence"/>
</dbReference>
<dbReference type="AlphaFoldDB" id="A0A948RTG3"/>
<dbReference type="GO" id="GO:0008170">
    <property type="term" value="F:N-methyltransferase activity"/>
    <property type="evidence" value="ECO:0007669"/>
    <property type="project" value="InterPro"/>
</dbReference>
<dbReference type="PANTHER" id="PTHR33841:SF4">
    <property type="entry name" value="RESTRICTION MODIFICATION SYSTEM DNA SPECIFICITY DOMAIN"/>
    <property type="match status" value="1"/>
</dbReference>
<dbReference type="InterPro" id="IPR003356">
    <property type="entry name" value="DNA_methylase_A-5"/>
</dbReference>
<accession>A0A948RTG3</accession>